<dbReference type="OrthoDB" id="2990299at2"/>
<proteinExistence type="predicted"/>
<sequence length="112" mass="12990">MKNIQIIDGALNATFSVFQATEDEFAAIFPADGQDMEFVEDFIERCGQEEAGRILGPIWERPILKRDTQGIHGTLYYEYADRRQYLPATKREVDWDYHAINSAQRLLFASKR</sequence>
<reference evidence="1" key="1">
    <citation type="submission" date="2016-11" db="EMBL/GenBank/DDBJ databases">
        <authorList>
            <person name="Jaros S."/>
            <person name="Januszkiewicz K."/>
            <person name="Wedrychowicz H."/>
        </authorList>
    </citation>
    <scope>NUCLEOTIDE SEQUENCE [LARGE SCALE GENOMIC DNA]</scope>
    <source>
        <strain evidence="1">GAS138</strain>
    </source>
</reference>
<evidence type="ECO:0000313" key="1">
    <source>
        <dbReference type="EMBL" id="SHI13940.1"/>
    </source>
</evidence>
<protein>
    <submittedName>
        <fullName evidence="1">Uncharacterized protein</fullName>
    </submittedName>
</protein>
<dbReference type="Proteomes" id="UP000189796">
    <property type="component" value="Chromosome I"/>
</dbReference>
<dbReference type="EMBL" id="LT670817">
    <property type="protein sequence ID" value="SHI13940.1"/>
    <property type="molecule type" value="Genomic_DNA"/>
</dbReference>
<accession>A0A1M5YPX0</accession>
<name>A0A1M5YPX0_9BRAD</name>
<gene>
    <name evidence="1" type="ORF">SAMN05443248_8605</name>
</gene>
<organism evidence="1">
    <name type="scientific">Bradyrhizobium erythrophlei</name>
    <dbReference type="NCBI Taxonomy" id="1437360"/>
    <lineage>
        <taxon>Bacteria</taxon>
        <taxon>Pseudomonadati</taxon>
        <taxon>Pseudomonadota</taxon>
        <taxon>Alphaproteobacteria</taxon>
        <taxon>Hyphomicrobiales</taxon>
        <taxon>Nitrobacteraceae</taxon>
        <taxon>Bradyrhizobium</taxon>
    </lineage>
</organism>
<dbReference type="AlphaFoldDB" id="A0A1M5YPX0"/>
<dbReference type="RefSeq" id="WP_079606591.1">
    <property type="nucleotide sequence ID" value="NZ_LT670817.1"/>
</dbReference>